<feature type="region of interest" description="Disordered" evidence="3">
    <location>
        <begin position="45"/>
        <end position="66"/>
    </location>
</feature>
<dbReference type="Pfam" id="PF00130">
    <property type="entry name" value="C1_1"/>
    <property type="match status" value="1"/>
</dbReference>
<protein>
    <submittedName>
        <fullName evidence="6">Protein kinase C</fullName>
    </submittedName>
</protein>
<dbReference type="InterPro" id="IPR035892">
    <property type="entry name" value="C2_domain_sf"/>
</dbReference>
<dbReference type="InterPro" id="IPR043566">
    <property type="entry name" value="Rabphilin/DOC2/Noc2"/>
</dbReference>
<dbReference type="GO" id="GO:0017158">
    <property type="term" value="P:regulation of calcium ion-dependent exocytosis"/>
    <property type="evidence" value="ECO:0007669"/>
    <property type="project" value="TreeGrafter"/>
</dbReference>
<dbReference type="InterPro" id="IPR002219">
    <property type="entry name" value="PKC_DAG/PE"/>
</dbReference>
<dbReference type="SUPFAM" id="SSF49562">
    <property type="entry name" value="C2 domain (Calcium/lipid-binding domain, CaLB)"/>
    <property type="match status" value="1"/>
</dbReference>
<dbReference type="PRINTS" id="PR00360">
    <property type="entry name" value="C2DOMAIN"/>
</dbReference>
<keyword evidence="1" id="KW-0479">Metal-binding</keyword>
<organism evidence="6 7">
    <name type="scientific">Tropilaelaps mercedesae</name>
    <dbReference type="NCBI Taxonomy" id="418985"/>
    <lineage>
        <taxon>Eukaryota</taxon>
        <taxon>Metazoa</taxon>
        <taxon>Ecdysozoa</taxon>
        <taxon>Arthropoda</taxon>
        <taxon>Chelicerata</taxon>
        <taxon>Arachnida</taxon>
        <taxon>Acari</taxon>
        <taxon>Parasitiformes</taxon>
        <taxon>Mesostigmata</taxon>
        <taxon>Gamasina</taxon>
        <taxon>Dermanyssoidea</taxon>
        <taxon>Laelapidae</taxon>
        <taxon>Tropilaelaps</taxon>
    </lineage>
</organism>
<dbReference type="PROSITE" id="PS50081">
    <property type="entry name" value="ZF_DAG_PE_2"/>
    <property type="match status" value="1"/>
</dbReference>
<evidence type="ECO:0000313" key="7">
    <source>
        <dbReference type="Proteomes" id="UP000192247"/>
    </source>
</evidence>
<dbReference type="SUPFAM" id="SSF57889">
    <property type="entry name" value="Cysteine-rich domain"/>
    <property type="match status" value="1"/>
</dbReference>
<dbReference type="Gene3D" id="3.30.60.20">
    <property type="match status" value="1"/>
</dbReference>
<reference evidence="6 7" key="1">
    <citation type="journal article" date="2017" name="Gigascience">
        <title>Draft genome of the honey bee ectoparasitic mite, Tropilaelaps mercedesae, is shaped by the parasitic life history.</title>
        <authorList>
            <person name="Dong X."/>
            <person name="Armstrong S.D."/>
            <person name="Xia D."/>
            <person name="Makepeace B.L."/>
            <person name="Darby A.C."/>
            <person name="Kadowaki T."/>
        </authorList>
    </citation>
    <scope>NUCLEOTIDE SEQUENCE [LARGE SCALE GENOMIC DNA]</scope>
    <source>
        <strain evidence="6">Wuxi-XJTLU</strain>
    </source>
</reference>
<dbReference type="InterPro" id="IPR000008">
    <property type="entry name" value="C2_dom"/>
</dbReference>
<comment type="caution">
    <text evidence="6">The sequence shown here is derived from an EMBL/GenBank/DDBJ whole genome shotgun (WGS) entry which is preliminary data.</text>
</comment>
<dbReference type="GO" id="GO:0098793">
    <property type="term" value="C:presynapse"/>
    <property type="evidence" value="ECO:0007669"/>
    <property type="project" value="GOC"/>
</dbReference>
<proteinExistence type="predicted"/>
<evidence type="ECO:0000256" key="2">
    <source>
        <dbReference type="ARBA" id="ARBA00022833"/>
    </source>
</evidence>
<dbReference type="Pfam" id="PF00168">
    <property type="entry name" value="C2"/>
    <property type="match status" value="1"/>
</dbReference>
<dbReference type="PANTHER" id="PTHR45729">
    <property type="entry name" value="RABPHILIN, ISOFORM A"/>
    <property type="match status" value="1"/>
</dbReference>
<feature type="domain" description="Phorbol-ester/DAG-type" evidence="5">
    <location>
        <begin position="124"/>
        <end position="176"/>
    </location>
</feature>
<accession>A0A1V9XZ33</accession>
<keyword evidence="2" id="KW-0862">Zinc</keyword>
<feature type="domain" description="C2" evidence="4">
    <location>
        <begin position="183"/>
        <end position="254"/>
    </location>
</feature>
<dbReference type="PANTHER" id="PTHR45729:SF9">
    <property type="entry name" value="DOUBLE C2-LIKE DOMAIN-CONTAINING PROTEIN BETA"/>
    <property type="match status" value="1"/>
</dbReference>
<dbReference type="OrthoDB" id="63267at2759"/>
<keyword evidence="6" id="KW-0808">Transferase</keyword>
<dbReference type="STRING" id="418985.A0A1V9XZ33"/>
<evidence type="ECO:0000313" key="6">
    <source>
        <dbReference type="EMBL" id="OQR78720.1"/>
    </source>
</evidence>
<sequence length="254" mass="28244">MSRGGQGCRFGRSADQAPFRGHHLYKPHVLRPLWLAIVRAHSSGTYKKQGGRREVRQKGRRRRWTKPLGVGGWPADAFSRDTLVETVRLDAAGRPGFGMVTHAMQSPLGSSSLLHQPDGNAGTGHNMAEKPDTILFGTGRLRAIRHFLSMIRSGLKCKACDMNVHKRCQESVPNLCGCDHTERRGRIDLKVSATNNKLSVEVKRARNLIPMDPNGLSDPYVKLKLIPDSGDSVKRKTKTIKANLNPEWNETINL</sequence>
<dbReference type="Proteomes" id="UP000192247">
    <property type="component" value="Unassembled WGS sequence"/>
</dbReference>
<dbReference type="GO" id="GO:0046872">
    <property type="term" value="F:metal ion binding"/>
    <property type="evidence" value="ECO:0007669"/>
    <property type="project" value="UniProtKB-KW"/>
</dbReference>
<dbReference type="Gene3D" id="2.60.40.150">
    <property type="entry name" value="C2 domain"/>
    <property type="match status" value="1"/>
</dbReference>
<dbReference type="PROSITE" id="PS50004">
    <property type="entry name" value="C2"/>
    <property type="match status" value="1"/>
</dbReference>
<dbReference type="InParanoid" id="A0A1V9XZ33"/>
<dbReference type="AlphaFoldDB" id="A0A1V9XZ33"/>
<evidence type="ECO:0000256" key="3">
    <source>
        <dbReference type="SAM" id="MobiDB-lite"/>
    </source>
</evidence>
<dbReference type="InterPro" id="IPR046349">
    <property type="entry name" value="C1-like_sf"/>
</dbReference>
<evidence type="ECO:0000259" key="5">
    <source>
        <dbReference type="PROSITE" id="PS50081"/>
    </source>
</evidence>
<evidence type="ECO:0000259" key="4">
    <source>
        <dbReference type="PROSITE" id="PS50004"/>
    </source>
</evidence>
<gene>
    <name evidence="6" type="ORF">BIW11_06223</name>
</gene>
<keyword evidence="6" id="KW-0418">Kinase</keyword>
<dbReference type="EMBL" id="MNPL01001887">
    <property type="protein sequence ID" value="OQR78720.1"/>
    <property type="molecule type" value="Genomic_DNA"/>
</dbReference>
<dbReference type="GO" id="GO:0006887">
    <property type="term" value="P:exocytosis"/>
    <property type="evidence" value="ECO:0007669"/>
    <property type="project" value="TreeGrafter"/>
</dbReference>
<evidence type="ECO:0000256" key="1">
    <source>
        <dbReference type="ARBA" id="ARBA00022723"/>
    </source>
</evidence>
<name>A0A1V9XZ33_9ACAR</name>
<keyword evidence="7" id="KW-1185">Reference proteome</keyword>
<dbReference type="GO" id="GO:0016301">
    <property type="term" value="F:kinase activity"/>
    <property type="evidence" value="ECO:0007669"/>
    <property type="project" value="UniProtKB-KW"/>
</dbReference>
<dbReference type="GO" id="GO:0061669">
    <property type="term" value="P:spontaneous neurotransmitter secretion"/>
    <property type="evidence" value="ECO:0007669"/>
    <property type="project" value="TreeGrafter"/>
</dbReference>